<proteinExistence type="inferred from homology"/>
<evidence type="ECO:0000256" key="9">
    <source>
        <dbReference type="RuleBase" id="RU363039"/>
    </source>
</evidence>
<evidence type="ECO:0000313" key="12">
    <source>
        <dbReference type="Proteomes" id="UP000320762"/>
    </source>
</evidence>
<evidence type="ECO:0000256" key="6">
    <source>
        <dbReference type="ARBA" id="ARBA00022917"/>
    </source>
</evidence>
<evidence type="ECO:0000256" key="8">
    <source>
        <dbReference type="ARBA" id="ARBA00030904"/>
    </source>
</evidence>
<dbReference type="STRING" id="97359.A0A550CIQ7"/>
<dbReference type="SUPFAM" id="SSF47323">
    <property type="entry name" value="Anticodon-binding domain of a subclass of class I aminoacyl-tRNA synthetases"/>
    <property type="match status" value="1"/>
</dbReference>
<dbReference type="Pfam" id="PF09334">
    <property type="entry name" value="tRNA-synt_1g"/>
    <property type="match status" value="1"/>
</dbReference>
<dbReference type="EC" id="6.1.1.10" evidence="2"/>
<dbReference type="PANTHER" id="PTHR43326:SF1">
    <property type="entry name" value="METHIONINE--TRNA LIGASE, MITOCHONDRIAL"/>
    <property type="match status" value="1"/>
</dbReference>
<dbReference type="PRINTS" id="PR01041">
    <property type="entry name" value="TRNASYNTHMET"/>
</dbReference>
<evidence type="ECO:0000256" key="2">
    <source>
        <dbReference type="ARBA" id="ARBA00012838"/>
    </source>
</evidence>
<dbReference type="AlphaFoldDB" id="A0A550CIQ7"/>
<keyword evidence="12" id="KW-1185">Reference proteome</keyword>
<dbReference type="PANTHER" id="PTHR43326">
    <property type="entry name" value="METHIONYL-TRNA SYNTHETASE"/>
    <property type="match status" value="1"/>
</dbReference>
<keyword evidence="7 9" id="KW-0030">Aminoacyl-tRNA synthetase</keyword>
<dbReference type="Gene3D" id="1.10.730.10">
    <property type="entry name" value="Isoleucyl-tRNA Synthetase, Domain 1"/>
    <property type="match status" value="1"/>
</dbReference>
<dbReference type="GO" id="GO:0006431">
    <property type="term" value="P:methionyl-tRNA aminoacylation"/>
    <property type="evidence" value="ECO:0007669"/>
    <property type="project" value="InterPro"/>
</dbReference>
<keyword evidence="6 9" id="KW-0648">Protein biosynthesis</keyword>
<feature type="domain" description="Methionyl/Leucyl tRNA synthetase" evidence="10">
    <location>
        <begin position="31"/>
        <end position="436"/>
    </location>
</feature>
<dbReference type="Proteomes" id="UP000320762">
    <property type="component" value="Unassembled WGS sequence"/>
</dbReference>
<evidence type="ECO:0000259" key="10">
    <source>
        <dbReference type="Pfam" id="PF09334"/>
    </source>
</evidence>
<keyword evidence="5 9" id="KW-0067">ATP-binding</keyword>
<name>A0A550CIQ7_9AGAR</name>
<dbReference type="Gene3D" id="3.40.50.620">
    <property type="entry name" value="HUPs"/>
    <property type="match status" value="1"/>
</dbReference>
<dbReference type="GO" id="GO:0005524">
    <property type="term" value="F:ATP binding"/>
    <property type="evidence" value="ECO:0007669"/>
    <property type="project" value="UniProtKB-KW"/>
</dbReference>
<dbReference type="InterPro" id="IPR023457">
    <property type="entry name" value="Met-tRNA_synth_2"/>
</dbReference>
<dbReference type="InterPro" id="IPR033911">
    <property type="entry name" value="MetRS_core"/>
</dbReference>
<organism evidence="11 12">
    <name type="scientific">Schizophyllum amplum</name>
    <dbReference type="NCBI Taxonomy" id="97359"/>
    <lineage>
        <taxon>Eukaryota</taxon>
        <taxon>Fungi</taxon>
        <taxon>Dikarya</taxon>
        <taxon>Basidiomycota</taxon>
        <taxon>Agaricomycotina</taxon>
        <taxon>Agaricomycetes</taxon>
        <taxon>Agaricomycetidae</taxon>
        <taxon>Agaricales</taxon>
        <taxon>Schizophyllaceae</taxon>
        <taxon>Schizophyllum</taxon>
    </lineage>
</organism>
<dbReference type="Gene3D" id="2.170.220.10">
    <property type="match status" value="1"/>
</dbReference>
<comment type="similarity">
    <text evidence="1 9">Belongs to the class-I aminoacyl-tRNA synthetase family.</text>
</comment>
<sequence>MLQRCTRRRTNPLSRLWSRALFQSASNKPTYITTPIFYPNAVPHIGHLYSLVIADIFARYSRLRRPHVPTHFLAGTDEHGIKIQRAAEARGEEPLAFCDALSAQFRRLSEAADVSHTQFMRTTYDTHHRTVIDVWNRLNAQGLIYKAAYAGWYSVSDECFYTDAQVERVPDPAESSNTVTISTETKNVVEWASEENYMFKLSAFQDALLMHYKGSAEGTDIEHASGSNEGPGPTRIFPPQAHTQIVELLENAPLADLSVSRPRSRLSWGVPVPEDGEHTIYVWFDALLIYLTGVGYPFAEHAGSVAANSIKGTIEGPFGADAVVKSGWPADLQVIGKDILRFHALYLPAILIALGLPLPGRLLSHGHWTVEGRKMSKSLGNVADPFDAMERHGVDCVRYYLARVGGKFRDDVDWSEVQLTKHTKELQSLLGNFYLRFTSKKVMDRVAAHEPKESLATIYGALSTDDPLRGLVDITRALPAQVEARLLAMDVTDAVALITEVLKMLNKVFGDVAPFQKTTSSETAYVMHVVSVTVLRTVGICLQPFAPHAANTLLDALRVPAEKRMWGDAEEGAEVEALDIERGMRIFPPVNQ</sequence>
<evidence type="ECO:0000256" key="3">
    <source>
        <dbReference type="ARBA" id="ARBA00022598"/>
    </source>
</evidence>
<accession>A0A550CIQ7</accession>
<evidence type="ECO:0000256" key="7">
    <source>
        <dbReference type="ARBA" id="ARBA00023146"/>
    </source>
</evidence>
<protein>
    <recommendedName>
        <fullName evidence="2">methionine--tRNA ligase</fullName>
        <ecNumber evidence="2">6.1.1.10</ecNumber>
    </recommendedName>
    <alternativeName>
        <fullName evidence="8">Methionyl-tRNA synthetase</fullName>
    </alternativeName>
</protein>
<dbReference type="NCBIfam" id="TIGR00398">
    <property type="entry name" value="metG"/>
    <property type="match status" value="1"/>
</dbReference>
<evidence type="ECO:0000313" key="11">
    <source>
        <dbReference type="EMBL" id="TRM64688.1"/>
    </source>
</evidence>
<dbReference type="PROSITE" id="PS00178">
    <property type="entry name" value="AA_TRNA_LIGASE_I"/>
    <property type="match status" value="1"/>
</dbReference>
<dbReference type="OrthoDB" id="24670at2759"/>
<comment type="caution">
    <text evidence="11">The sequence shown here is derived from an EMBL/GenBank/DDBJ whole genome shotgun (WGS) entry which is preliminary data.</text>
</comment>
<dbReference type="CDD" id="cd00814">
    <property type="entry name" value="MetRS_core"/>
    <property type="match status" value="1"/>
</dbReference>
<dbReference type="EMBL" id="VDMD01000006">
    <property type="protein sequence ID" value="TRM64688.1"/>
    <property type="molecule type" value="Genomic_DNA"/>
</dbReference>
<dbReference type="SUPFAM" id="SSF52374">
    <property type="entry name" value="Nucleotidylyl transferase"/>
    <property type="match status" value="1"/>
</dbReference>
<reference evidence="11 12" key="1">
    <citation type="journal article" date="2019" name="New Phytol.">
        <title>Comparative genomics reveals unique wood-decay strategies and fruiting body development in the Schizophyllaceae.</title>
        <authorList>
            <person name="Almasi E."/>
            <person name="Sahu N."/>
            <person name="Krizsan K."/>
            <person name="Balint B."/>
            <person name="Kovacs G.M."/>
            <person name="Kiss B."/>
            <person name="Cseklye J."/>
            <person name="Drula E."/>
            <person name="Henrissat B."/>
            <person name="Nagy I."/>
            <person name="Chovatia M."/>
            <person name="Adam C."/>
            <person name="LaButti K."/>
            <person name="Lipzen A."/>
            <person name="Riley R."/>
            <person name="Grigoriev I.V."/>
            <person name="Nagy L.G."/>
        </authorList>
    </citation>
    <scope>NUCLEOTIDE SEQUENCE [LARGE SCALE GENOMIC DNA]</scope>
    <source>
        <strain evidence="11 12">NL-1724</strain>
    </source>
</reference>
<evidence type="ECO:0000256" key="4">
    <source>
        <dbReference type="ARBA" id="ARBA00022741"/>
    </source>
</evidence>
<dbReference type="InterPro" id="IPR014729">
    <property type="entry name" value="Rossmann-like_a/b/a_fold"/>
</dbReference>
<evidence type="ECO:0000256" key="1">
    <source>
        <dbReference type="ARBA" id="ARBA00005594"/>
    </source>
</evidence>
<keyword evidence="4 9" id="KW-0547">Nucleotide-binding</keyword>
<keyword evidence="3 9" id="KW-0436">Ligase</keyword>
<dbReference type="GO" id="GO:0004825">
    <property type="term" value="F:methionine-tRNA ligase activity"/>
    <property type="evidence" value="ECO:0007669"/>
    <property type="project" value="UniProtKB-EC"/>
</dbReference>
<dbReference type="InterPro" id="IPR001412">
    <property type="entry name" value="aa-tRNA-synth_I_CS"/>
</dbReference>
<dbReference type="InterPro" id="IPR015413">
    <property type="entry name" value="Methionyl/Leucyl_tRNA_Synth"/>
</dbReference>
<gene>
    <name evidence="11" type="ORF">BD626DRAFT_567566</name>
</gene>
<dbReference type="InterPro" id="IPR014758">
    <property type="entry name" value="Met-tRNA_synth"/>
</dbReference>
<evidence type="ECO:0000256" key="5">
    <source>
        <dbReference type="ARBA" id="ARBA00022840"/>
    </source>
</evidence>
<dbReference type="InterPro" id="IPR009080">
    <property type="entry name" value="tRNAsynth_Ia_anticodon-bd"/>
</dbReference>